<keyword evidence="2" id="KW-1133">Transmembrane helix</keyword>
<feature type="transmembrane region" description="Helical" evidence="2">
    <location>
        <begin position="235"/>
        <end position="254"/>
    </location>
</feature>
<feature type="transmembrane region" description="Helical" evidence="2">
    <location>
        <begin position="47"/>
        <end position="68"/>
    </location>
</feature>
<evidence type="ECO:0000313" key="6">
    <source>
        <dbReference type="Proteomes" id="UP001597046"/>
    </source>
</evidence>
<keyword evidence="5" id="KW-0012">Acyltransferase</keyword>
<gene>
    <name evidence="5" type="ORF">ACFQ2V_12580</name>
</gene>
<feature type="transmembrane region" description="Helical" evidence="2">
    <location>
        <begin position="389"/>
        <end position="407"/>
    </location>
</feature>
<feature type="transmembrane region" description="Helical" evidence="2">
    <location>
        <begin position="350"/>
        <end position="368"/>
    </location>
</feature>
<keyword evidence="2" id="KW-0472">Membrane</keyword>
<keyword evidence="2" id="KW-0812">Transmembrane</keyword>
<dbReference type="Pfam" id="PF19040">
    <property type="entry name" value="SGNH"/>
    <property type="match status" value="1"/>
</dbReference>
<dbReference type="Pfam" id="PF01757">
    <property type="entry name" value="Acyl_transf_3"/>
    <property type="match status" value="1"/>
</dbReference>
<evidence type="ECO:0000256" key="2">
    <source>
        <dbReference type="SAM" id="Phobius"/>
    </source>
</evidence>
<protein>
    <submittedName>
        <fullName evidence="5">Acyltransferase family protein</fullName>
        <ecNumber evidence="5">2.3.1.-</ecNumber>
    </submittedName>
</protein>
<proteinExistence type="predicted"/>
<feature type="domain" description="SGNH" evidence="4">
    <location>
        <begin position="471"/>
        <end position="707"/>
    </location>
</feature>
<dbReference type="RefSeq" id="WP_386053038.1">
    <property type="nucleotide sequence ID" value="NZ_JBHTKH010000007.1"/>
</dbReference>
<dbReference type="PANTHER" id="PTHR23028">
    <property type="entry name" value="ACETYLTRANSFERASE"/>
    <property type="match status" value="1"/>
</dbReference>
<dbReference type="PANTHER" id="PTHR23028:SF53">
    <property type="entry name" value="ACYL_TRANSF_3 DOMAIN-CONTAINING PROTEIN"/>
    <property type="match status" value="1"/>
</dbReference>
<dbReference type="EMBL" id="JBHTKH010000007">
    <property type="protein sequence ID" value="MFD1055144.1"/>
    <property type="molecule type" value="Genomic_DNA"/>
</dbReference>
<accession>A0ABW3N0F8</accession>
<dbReference type="EC" id="2.3.1.-" evidence="5"/>
<dbReference type="InterPro" id="IPR002656">
    <property type="entry name" value="Acyl_transf_3_dom"/>
</dbReference>
<feature type="transmembrane region" description="Helical" evidence="2">
    <location>
        <begin position="198"/>
        <end position="215"/>
    </location>
</feature>
<keyword evidence="5" id="KW-0808">Transferase</keyword>
<organism evidence="5 6">
    <name type="scientific">Terrabacter terrigena</name>
    <dbReference type="NCBI Taxonomy" id="574718"/>
    <lineage>
        <taxon>Bacteria</taxon>
        <taxon>Bacillati</taxon>
        <taxon>Actinomycetota</taxon>
        <taxon>Actinomycetes</taxon>
        <taxon>Micrococcales</taxon>
        <taxon>Intrasporangiaceae</taxon>
        <taxon>Terrabacter</taxon>
    </lineage>
</organism>
<dbReference type="GO" id="GO:0016746">
    <property type="term" value="F:acyltransferase activity"/>
    <property type="evidence" value="ECO:0007669"/>
    <property type="project" value="UniProtKB-KW"/>
</dbReference>
<feature type="transmembrane region" description="Helical" evidence="2">
    <location>
        <begin position="160"/>
        <end position="177"/>
    </location>
</feature>
<dbReference type="InterPro" id="IPR050879">
    <property type="entry name" value="Acyltransferase_3"/>
</dbReference>
<sequence length="712" mass="77007">MQTRPGAAPSARRVEPKQQRGDIQGMRALAVLLVMMSHAAVPGFAGGFVGVDVFFVISGFLITGILVRESDRTGRISIASFYARRARRILPAGTVVLVATVAVSALVYTAGRLEQTVDHVIWAAFFAANIYSARSGSDYFSEESFRTPVLHFWSLAVEEQFYLVWPALIALVLFALRRWTRRRATGEVPAAELRRTRLRWLVLTVTVIGGVSLAWSVHQTQAEPISAYYSSLTRGWELCVGALLALCAGSVARLPGAVKAAASWLGLVAIAVAAYRFSSATPFPGYQALLPVLGAALLLGGGIEGPRRGARVLLDVAPLRWVGDISYSLYLWHWPFLVLPAVYLARDLTLGERVVTMVGATAVAWLSYRFVETPIRESRRLAHRRGPALALWPAAALTVVAVALLPGPGALATRAEAPVPGGQNVSVSSDPAVNAVSAAVTQARAKQPLPEALTPSLKELESDISLLPSSCTVERDDPTVRSCVLGDTKAKRTVVIFGDSHAVMWLRPIEKLAEEHGWRVIPFRKAGCFPLDASLWWGAKQRVYTECDTWRENAYAQIAKAKPDMIITSGLLNFSLADPATGKPVTGPKATRLLKDGLSSSLARLNEITPNVHVIGGTPFLAKAAADCLGSTSATMATCVRAPGKNILERNALWSAATKQVNGDFIDPVPWLCYQSKCPVVVGNIIVYRDSHHITTTYAATLERQLESRLHL</sequence>
<keyword evidence="6" id="KW-1185">Reference proteome</keyword>
<reference evidence="6" key="1">
    <citation type="journal article" date="2019" name="Int. J. Syst. Evol. Microbiol.">
        <title>The Global Catalogue of Microorganisms (GCM) 10K type strain sequencing project: providing services to taxonomists for standard genome sequencing and annotation.</title>
        <authorList>
            <consortium name="The Broad Institute Genomics Platform"/>
            <consortium name="The Broad Institute Genome Sequencing Center for Infectious Disease"/>
            <person name="Wu L."/>
            <person name="Ma J."/>
        </authorList>
    </citation>
    <scope>NUCLEOTIDE SEQUENCE [LARGE SCALE GENOMIC DNA]</scope>
    <source>
        <strain evidence="6">CCUG 57508</strain>
    </source>
</reference>
<feature type="transmembrane region" description="Helical" evidence="2">
    <location>
        <begin position="324"/>
        <end position="344"/>
    </location>
</feature>
<dbReference type="Proteomes" id="UP001597046">
    <property type="component" value="Unassembled WGS sequence"/>
</dbReference>
<evidence type="ECO:0000256" key="1">
    <source>
        <dbReference type="SAM" id="MobiDB-lite"/>
    </source>
</evidence>
<evidence type="ECO:0000313" key="5">
    <source>
        <dbReference type="EMBL" id="MFD1055144.1"/>
    </source>
</evidence>
<feature type="transmembrane region" description="Helical" evidence="2">
    <location>
        <begin position="284"/>
        <end position="303"/>
    </location>
</feature>
<name>A0ABW3N0F8_9MICO</name>
<feature type="transmembrane region" description="Helical" evidence="2">
    <location>
        <begin position="89"/>
        <end position="110"/>
    </location>
</feature>
<comment type="caution">
    <text evidence="5">The sequence shown here is derived from an EMBL/GenBank/DDBJ whole genome shotgun (WGS) entry which is preliminary data.</text>
</comment>
<evidence type="ECO:0000259" key="4">
    <source>
        <dbReference type="Pfam" id="PF19040"/>
    </source>
</evidence>
<feature type="transmembrane region" description="Helical" evidence="2">
    <location>
        <begin position="261"/>
        <end position="278"/>
    </location>
</feature>
<dbReference type="InterPro" id="IPR043968">
    <property type="entry name" value="SGNH"/>
</dbReference>
<feature type="domain" description="Acyltransferase 3" evidence="3">
    <location>
        <begin position="22"/>
        <end position="368"/>
    </location>
</feature>
<evidence type="ECO:0000259" key="3">
    <source>
        <dbReference type="Pfam" id="PF01757"/>
    </source>
</evidence>
<feature type="region of interest" description="Disordered" evidence="1">
    <location>
        <begin position="1"/>
        <end position="20"/>
    </location>
</feature>